<evidence type="ECO:0000313" key="10">
    <source>
        <dbReference type="Proteomes" id="UP001187221"/>
    </source>
</evidence>
<dbReference type="EMBL" id="BTFW01000001">
    <property type="protein sequence ID" value="GMM60823.1"/>
    <property type="molecule type" value="Genomic_DNA"/>
</dbReference>
<keyword evidence="4 8" id="KW-0812">Transmembrane</keyword>
<feature type="transmembrane region" description="Helical" evidence="8">
    <location>
        <begin position="365"/>
        <end position="383"/>
    </location>
</feature>
<keyword evidence="6 8" id="KW-0472">Membrane</keyword>
<comment type="caution">
    <text evidence="9">The sequence shown here is derived from an EMBL/GenBank/DDBJ whole genome shotgun (WGS) entry which is preliminary data.</text>
</comment>
<sequence length="455" mass="47588">MIRTIAPSVHAPLPRQDGGRRRHPARSQGWLLGGFLAGLAGGTLTGLFASASPVTAWVMRWVVKPVEEGFLLAMVILIVPLLVSAIVSGIARLRDMAGMGRLLLSTLAYMLAASLAAAMIGLAMVDLFRPGDVVPAEIGQQLLAAGRPAPTYGWVQAVLAHTVLSHASLSHVVFPRLIERPILPLIVVSVVAGLALTVVRTRRSGQVLATSERVFDAGMRILVQVGRMAPLAVACFMFDLTLLFGWHLLLYLSAYVAVVIAALLLQVVLTFFAVVWMRGGVMPLAFLRGVQEPAVIAFCTSSSNLTLPSALRAAEHDLHLPPRVARLVLGVGTIANQGGTAIYTAVTVLFIAQFFGMDLALGQQGVVLAVAVLAGMGTIGVPAGSLPTVAVVLALTGLPAEGIGLVIGVDRLLDMARTVVNVMGDLAIATAVSREERGAGERGAGAPVRDEGLFG</sequence>
<dbReference type="InterPro" id="IPR036458">
    <property type="entry name" value="Na:dicarbo_symporter_sf"/>
</dbReference>
<evidence type="ECO:0000256" key="1">
    <source>
        <dbReference type="ARBA" id="ARBA00004651"/>
    </source>
</evidence>
<feature type="transmembrane region" description="Helical" evidence="8">
    <location>
        <begin position="229"/>
        <end position="249"/>
    </location>
</feature>
<feature type="transmembrane region" description="Helical" evidence="8">
    <location>
        <begin position="389"/>
        <end position="409"/>
    </location>
</feature>
<proteinExistence type="predicted"/>
<organism evidence="9 10">
    <name type="scientific">Novosphingobium pituita</name>
    <dbReference type="NCBI Taxonomy" id="3056842"/>
    <lineage>
        <taxon>Bacteria</taxon>
        <taxon>Pseudomonadati</taxon>
        <taxon>Pseudomonadota</taxon>
        <taxon>Alphaproteobacteria</taxon>
        <taxon>Sphingomonadales</taxon>
        <taxon>Sphingomonadaceae</taxon>
        <taxon>Novosphingobium</taxon>
    </lineage>
</organism>
<keyword evidence="5 8" id="KW-1133">Transmembrane helix</keyword>
<dbReference type="PANTHER" id="PTHR42865">
    <property type="entry name" value="PROTON/GLUTAMATE-ASPARTATE SYMPORTER"/>
    <property type="match status" value="1"/>
</dbReference>
<evidence type="ECO:0000256" key="3">
    <source>
        <dbReference type="ARBA" id="ARBA00022475"/>
    </source>
</evidence>
<evidence type="ECO:0000256" key="5">
    <source>
        <dbReference type="ARBA" id="ARBA00022989"/>
    </source>
</evidence>
<dbReference type="PANTHER" id="PTHR42865:SF7">
    <property type="entry name" value="PROTON_GLUTAMATE-ASPARTATE SYMPORTER"/>
    <property type="match status" value="1"/>
</dbReference>
<dbReference type="Proteomes" id="UP001187221">
    <property type="component" value="Unassembled WGS sequence"/>
</dbReference>
<evidence type="ECO:0000256" key="2">
    <source>
        <dbReference type="ARBA" id="ARBA00022448"/>
    </source>
</evidence>
<feature type="transmembrane region" description="Helical" evidence="8">
    <location>
        <begin position="30"/>
        <end position="49"/>
    </location>
</feature>
<dbReference type="InterPro" id="IPR001991">
    <property type="entry name" value="Na-dicarboxylate_symporter"/>
</dbReference>
<evidence type="ECO:0000256" key="6">
    <source>
        <dbReference type="ARBA" id="ARBA00023136"/>
    </source>
</evidence>
<dbReference type="RefSeq" id="WP_317974587.1">
    <property type="nucleotide sequence ID" value="NZ_BTFW01000001.1"/>
</dbReference>
<feature type="transmembrane region" description="Helical" evidence="8">
    <location>
        <begin position="102"/>
        <end position="125"/>
    </location>
</feature>
<evidence type="ECO:0000313" key="9">
    <source>
        <dbReference type="EMBL" id="GMM60823.1"/>
    </source>
</evidence>
<keyword evidence="10" id="KW-1185">Reference proteome</keyword>
<feature type="transmembrane region" description="Helical" evidence="8">
    <location>
        <begin position="69"/>
        <end position="90"/>
    </location>
</feature>
<keyword evidence="2" id="KW-0813">Transport</keyword>
<evidence type="ECO:0000256" key="4">
    <source>
        <dbReference type="ARBA" id="ARBA00022692"/>
    </source>
</evidence>
<gene>
    <name evidence="9" type="ORF">NUTIK01_16000</name>
</gene>
<evidence type="ECO:0000256" key="7">
    <source>
        <dbReference type="SAM" id="MobiDB-lite"/>
    </source>
</evidence>
<feature type="transmembrane region" description="Helical" evidence="8">
    <location>
        <begin position="255"/>
        <end position="277"/>
    </location>
</feature>
<dbReference type="Gene3D" id="1.10.3860.10">
    <property type="entry name" value="Sodium:dicarboxylate symporter"/>
    <property type="match status" value="1"/>
</dbReference>
<dbReference type="PRINTS" id="PR00173">
    <property type="entry name" value="EDTRNSPORT"/>
</dbReference>
<feature type="transmembrane region" description="Helical" evidence="8">
    <location>
        <begin position="182"/>
        <end position="199"/>
    </location>
</feature>
<protein>
    <submittedName>
        <fullName evidence="9">Dicarboxylate/amino acid:cation symporter</fullName>
    </submittedName>
</protein>
<dbReference type="Pfam" id="PF00375">
    <property type="entry name" value="SDF"/>
    <property type="match status" value="1"/>
</dbReference>
<reference evidence="9 10" key="1">
    <citation type="submission" date="2023-06" db="EMBL/GenBank/DDBJ databases">
        <title>Draft genome sequence of Novosphingobium sp. strain IK01.</title>
        <authorList>
            <person name="Hatamoto M."/>
            <person name="Ikarashi T."/>
            <person name="Yamaguchi T."/>
        </authorList>
    </citation>
    <scope>NUCLEOTIDE SEQUENCE [LARGE SCALE GENOMIC DNA]</scope>
    <source>
        <strain evidence="9 10">IK01</strain>
    </source>
</reference>
<accession>A0ABQ6P6E8</accession>
<dbReference type="SUPFAM" id="SSF118215">
    <property type="entry name" value="Proton glutamate symport protein"/>
    <property type="match status" value="1"/>
</dbReference>
<name>A0ABQ6P6E8_9SPHN</name>
<feature type="region of interest" description="Disordered" evidence="7">
    <location>
        <begin position="1"/>
        <end position="24"/>
    </location>
</feature>
<evidence type="ECO:0000256" key="8">
    <source>
        <dbReference type="SAM" id="Phobius"/>
    </source>
</evidence>
<keyword evidence="3" id="KW-1003">Cell membrane</keyword>
<comment type="subcellular location">
    <subcellularLocation>
        <location evidence="1">Cell membrane</location>
        <topology evidence="1">Multi-pass membrane protein</topology>
    </subcellularLocation>
</comment>